<feature type="region of interest" description="Disordered" evidence="1">
    <location>
        <begin position="1"/>
        <end position="21"/>
    </location>
</feature>
<reference evidence="3 4" key="1">
    <citation type="submission" date="2019-04" db="EMBL/GenBank/DDBJ databases">
        <title>Deinococcus metalilatus MA1002 mutant No.5.</title>
        <authorList>
            <person name="Park W."/>
            <person name="Park C."/>
        </authorList>
    </citation>
    <scope>NUCLEOTIDE SEQUENCE [LARGE SCALE GENOMIC DNA]</scope>
    <source>
        <strain evidence="3 4">MA1002-m5</strain>
    </source>
</reference>
<dbReference type="Proteomes" id="UP000308000">
    <property type="component" value="Unassembled WGS sequence"/>
</dbReference>
<dbReference type="AlphaFoldDB" id="A0AAJ5F156"/>
<evidence type="ECO:0000256" key="1">
    <source>
        <dbReference type="SAM" id="MobiDB-lite"/>
    </source>
</evidence>
<sequence>MRSRAIGNRLRAAPGMDPHADQNLQTLCDAWNEGKWNPVRHAPTGEQRRSYDRLHGIFAQEAG</sequence>
<evidence type="ECO:0000313" key="5">
    <source>
        <dbReference type="Proteomes" id="UP000536909"/>
    </source>
</evidence>
<dbReference type="Proteomes" id="UP000536909">
    <property type="component" value="Unassembled WGS sequence"/>
</dbReference>
<reference evidence="2 5" key="2">
    <citation type="submission" date="2020-08" db="EMBL/GenBank/DDBJ databases">
        <title>Genomic Encyclopedia of Type Strains, Phase IV (KMG-IV): sequencing the most valuable type-strain genomes for metagenomic binning, comparative biology and taxonomic classification.</title>
        <authorList>
            <person name="Goeker M."/>
        </authorList>
    </citation>
    <scope>NUCLEOTIDE SEQUENCE [LARGE SCALE GENOMIC DNA]</scope>
    <source>
        <strain evidence="2 5">DSM 105434</strain>
    </source>
</reference>
<name>A0AAJ5F156_9DEIO</name>
<evidence type="ECO:0000313" key="2">
    <source>
        <dbReference type="EMBL" id="MBB5295348.1"/>
    </source>
</evidence>
<evidence type="ECO:0000313" key="3">
    <source>
        <dbReference type="EMBL" id="TLK21069.1"/>
    </source>
</evidence>
<keyword evidence="5" id="KW-1185">Reference proteome</keyword>
<accession>A0AAJ5F156</accession>
<organism evidence="3 4">
    <name type="scientific">Deinococcus metallilatus</name>
    <dbReference type="NCBI Taxonomy" id="1211322"/>
    <lineage>
        <taxon>Bacteria</taxon>
        <taxon>Thermotogati</taxon>
        <taxon>Deinococcota</taxon>
        <taxon>Deinococci</taxon>
        <taxon>Deinococcales</taxon>
        <taxon>Deinococcaceae</taxon>
        <taxon>Deinococcus</taxon>
    </lineage>
</organism>
<evidence type="ECO:0000313" key="4">
    <source>
        <dbReference type="Proteomes" id="UP000308000"/>
    </source>
</evidence>
<protein>
    <submittedName>
        <fullName evidence="3">Uncharacterized protein</fullName>
    </submittedName>
</protein>
<proteinExistence type="predicted"/>
<comment type="caution">
    <text evidence="3">The sequence shown here is derived from an EMBL/GenBank/DDBJ whole genome shotgun (WGS) entry which is preliminary data.</text>
</comment>
<dbReference type="RefSeq" id="WP_129118347.1">
    <property type="nucleotide sequence ID" value="NZ_BSUI01000015.1"/>
</dbReference>
<dbReference type="EMBL" id="VBRC01000024">
    <property type="protein sequence ID" value="TLK21069.1"/>
    <property type="molecule type" value="Genomic_DNA"/>
</dbReference>
<gene>
    <name evidence="3" type="ORF">FCS05_19470</name>
    <name evidence="2" type="ORF">HNQ10_002177</name>
</gene>
<dbReference type="EMBL" id="JACHFV010000007">
    <property type="protein sequence ID" value="MBB5295348.1"/>
    <property type="molecule type" value="Genomic_DNA"/>
</dbReference>